<keyword evidence="4" id="KW-0804">Transcription</keyword>
<dbReference type="OrthoDB" id="1596636at2759"/>
<protein>
    <submittedName>
        <fullName evidence="10">MADS-box transcription factor 50-like</fullName>
    </submittedName>
</protein>
<dbReference type="Pfam" id="PF00319">
    <property type="entry name" value="SRF-TF"/>
    <property type="match status" value="1"/>
</dbReference>
<dbReference type="RefSeq" id="XP_030540735.1">
    <property type="nucleotide sequence ID" value="XM_030684875.1"/>
</dbReference>
<feature type="domain" description="MADS-box" evidence="8">
    <location>
        <begin position="2"/>
        <end position="62"/>
    </location>
</feature>
<gene>
    <name evidence="10" type="primary">LOC115748397</name>
</gene>
<feature type="region of interest" description="Disordered" evidence="7">
    <location>
        <begin position="154"/>
        <end position="204"/>
    </location>
</feature>
<dbReference type="GO" id="GO:0000981">
    <property type="term" value="F:DNA-binding transcription factor activity, RNA polymerase II-specific"/>
    <property type="evidence" value="ECO:0007669"/>
    <property type="project" value="TreeGrafter"/>
</dbReference>
<dbReference type="PANTHER" id="PTHR11945:SF782">
    <property type="entry name" value="OS11G0229900 PROTEIN"/>
    <property type="match status" value="1"/>
</dbReference>
<evidence type="ECO:0000259" key="8">
    <source>
        <dbReference type="PROSITE" id="PS50066"/>
    </source>
</evidence>
<dbReference type="KEGG" id="rarg:115748397"/>
<evidence type="ECO:0000256" key="2">
    <source>
        <dbReference type="ARBA" id="ARBA00023015"/>
    </source>
</evidence>
<dbReference type="GO" id="GO:0005634">
    <property type="term" value="C:nucleus"/>
    <property type="evidence" value="ECO:0007669"/>
    <property type="project" value="UniProtKB-SubCell"/>
</dbReference>
<evidence type="ECO:0000256" key="5">
    <source>
        <dbReference type="ARBA" id="ARBA00023242"/>
    </source>
</evidence>
<proteinExistence type="predicted"/>
<keyword evidence="9" id="KW-1185">Reference proteome</keyword>
<name>A0A8B8Q110_9MYRT</name>
<dbReference type="InterPro" id="IPR002100">
    <property type="entry name" value="TF_MADSbox"/>
</dbReference>
<feature type="region of interest" description="Disordered" evidence="7">
    <location>
        <begin position="249"/>
        <end position="270"/>
    </location>
</feature>
<evidence type="ECO:0000313" key="10">
    <source>
        <dbReference type="RefSeq" id="XP_030540735.1"/>
    </source>
</evidence>
<dbReference type="AlphaFoldDB" id="A0A8B8Q110"/>
<dbReference type="SMART" id="SM00432">
    <property type="entry name" value="MADS"/>
    <property type="match status" value="1"/>
</dbReference>
<evidence type="ECO:0000256" key="3">
    <source>
        <dbReference type="ARBA" id="ARBA00023125"/>
    </source>
</evidence>
<dbReference type="SUPFAM" id="SSF55455">
    <property type="entry name" value="SRF-like"/>
    <property type="match status" value="1"/>
</dbReference>
<evidence type="ECO:0000256" key="6">
    <source>
        <dbReference type="SAM" id="Coils"/>
    </source>
</evidence>
<dbReference type="GO" id="GO:0046983">
    <property type="term" value="F:protein dimerization activity"/>
    <property type="evidence" value="ECO:0007669"/>
    <property type="project" value="InterPro"/>
</dbReference>
<dbReference type="PROSITE" id="PS50066">
    <property type="entry name" value="MADS_BOX_2"/>
    <property type="match status" value="1"/>
</dbReference>
<evidence type="ECO:0000256" key="1">
    <source>
        <dbReference type="ARBA" id="ARBA00004123"/>
    </source>
</evidence>
<keyword evidence="3" id="KW-0238">DNA-binding</keyword>
<organism evidence="9 10">
    <name type="scientific">Rhodamnia argentea</name>
    <dbReference type="NCBI Taxonomy" id="178133"/>
    <lineage>
        <taxon>Eukaryota</taxon>
        <taxon>Viridiplantae</taxon>
        <taxon>Streptophyta</taxon>
        <taxon>Embryophyta</taxon>
        <taxon>Tracheophyta</taxon>
        <taxon>Spermatophyta</taxon>
        <taxon>Magnoliopsida</taxon>
        <taxon>eudicotyledons</taxon>
        <taxon>Gunneridae</taxon>
        <taxon>Pentapetalae</taxon>
        <taxon>rosids</taxon>
        <taxon>malvids</taxon>
        <taxon>Myrtales</taxon>
        <taxon>Myrtaceae</taxon>
        <taxon>Myrtoideae</taxon>
        <taxon>Myrteae</taxon>
        <taxon>Australasian group</taxon>
        <taxon>Rhodamnia</taxon>
    </lineage>
</organism>
<evidence type="ECO:0000256" key="4">
    <source>
        <dbReference type="ARBA" id="ARBA00023163"/>
    </source>
</evidence>
<feature type="coiled-coil region" evidence="6">
    <location>
        <begin position="108"/>
        <end position="135"/>
    </location>
</feature>
<evidence type="ECO:0000313" key="9">
    <source>
        <dbReference type="Proteomes" id="UP000827889"/>
    </source>
</evidence>
<comment type="subcellular location">
    <subcellularLocation>
        <location evidence="1">Nucleus</location>
    </subcellularLocation>
</comment>
<dbReference type="InterPro" id="IPR036879">
    <property type="entry name" value="TF_MADSbox_sf"/>
</dbReference>
<sequence length="289" mass="31183">MAKRRRTEIAFIANPASRLVTYSKRRKGLFNKASELCRLCSARAAVVVFSPTGKPCSFGYPSADDIVADYLRVGDGDAMPPMDLTEWEQWVDTELDACATEEELEYFIWKYEAVCNCVRQKLKALEEEEEDAQVKVSGGAGDSQVLTEEEIDPIFERSSRCPARPDLSTDGDQDGVMTSPENRAASGGSSAMESNPARSDLEGCGANATGGGSLGMAWTPTCSDLEHCGFDPDEFLTLLADGDGFLNSPEDSAVSGGNSGVEATLSDQEGYGCYDPNDFVDLEDLDVQL</sequence>
<accession>A0A8B8Q110</accession>
<feature type="compositionally biased region" description="Polar residues" evidence="7">
    <location>
        <begin position="187"/>
        <end position="197"/>
    </location>
</feature>
<keyword evidence="5" id="KW-0539">Nucleus</keyword>
<dbReference type="PRINTS" id="PR00404">
    <property type="entry name" value="MADSDOMAIN"/>
</dbReference>
<reference evidence="10" key="1">
    <citation type="submission" date="2025-08" db="UniProtKB">
        <authorList>
            <consortium name="RefSeq"/>
        </authorList>
    </citation>
    <scope>IDENTIFICATION</scope>
    <source>
        <tissue evidence="10">Leaf</tissue>
    </source>
</reference>
<dbReference type="GeneID" id="115748397"/>
<evidence type="ECO:0000256" key="7">
    <source>
        <dbReference type="SAM" id="MobiDB-lite"/>
    </source>
</evidence>
<dbReference type="GO" id="GO:0000978">
    <property type="term" value="F:RNA polymerase II cis-regulatory region sequence-specific DNA binding"/>
    <property type="evidence" value="ECO:0007669"/>
    <property type="project" value="TreeGrafter"/>
</dbReference>
<dbReference type="Gene3D" id="3.40.1810.10">
    <property type="entry name" value="Transcription factor, MADS-box"/>
    <property type="match status" value="1"/>
</dbReference>
<keyword evidence="6" id="KW-0175">Coiled coil</keyword>
<dbReference type="Proteomes" id="UP000827889">
    <property type="component" value="Chromosome 6"/>
</dbReference>
<dbReference type="PANTHER" id="PTHR11945">
    <property type="entry name" value="MADS BOX PROTEIN"/>
    <property type="match status" value="1"/>
</dbReference>
<keyword evidence="2" id="KW-0805">Transcription regulation</keyword>